<keyword evidence="2" id="KW-1185">Reference proteome</keyword>
<dbReference type="EMBL" id="BGPR01004953">
    <property type="protein sequence ID" value="GBN05287.1"/>
    <property type="molecule type" value="Genomic_DNA"/>
</dbReference>
<proteinExistence type="predicted"/>
<sequence length="119" mass="12822">MCMLSGYYTKELATGHSEQKTWDAMCWPCVVPRQHSSSCGAAPKTSTAAFPMGVVCPLIVPIFLPETTIYPSTSKGSWADSLTPVTTPCSLAEDFFDTGYRNLSHGMTCASISVVLMSE</sequence>
<organism evidence="1 2">
    <name type="scientific">Araneus ventricosus</name>
    <name type="common">Orbweaver spider</name>
    <name type="synonym">Epeira ventricosa</name>
    <dbReference type="NCBI Taxonomy" id="182803"/>
    <lineage>
        <taxon>Eukaryota</taxon>
        <taxon>Metazoa</taxon>
        <taxon>Ecdysozoa</taxon>
        <taxon>Arthropoda</taxon>
        <taxon>Chelicerata</taxon>
        <taxon>Arachnida</taxon>
        <taxon>Araneae</taxon>
        <taxon>Araneomorphae</taxon>
        <taxon>Entelegynae</taxon>
        <taxon>Araneoidea</taxon>
        <taxon>Araneidae</taxon>
        <taxon>Araneus</taxon>
    </lineage>
</organism>
<reference evidence="1 2" key="1">
    <citation type="journal article" date="2019" name="Sci. Rep.">
        <title>Orb-weaving spider Araneus ventricosus genome elucidates the spidroin gene catalogue.</title>
        <authorList>
            <person name="Kono N."/>
            <person name="Nakamura H."/>
            <person name="Ohtoshi R."/>
            <person name="Moran D.A.P."/>
            <person name="Shinohara A."/>
            <person name="Yoshida Y."/>
            <person name="Fujiwara M."/>
            <person name="Mori M."/>
            <person name="Tomita M."/>
            <person name="Arakawa K."/>
        </authorList>
    </citation>
    <scope>NUCLEOTIDE SEQUENCE [LARGE SCALE GENOMIC DNA]</scope>
</reference>
<gene>
    <name evidence="1" type="ORF">AVEN_260714_1</name>
</gene>
<dbReference type="Proteomes" id="UP000499080">
    <property type="component" value="Unassembled WGS sequence"/>
</dbReference>
<protein>
    <submittedName>
        <fullName evidence="1">Uncharacterized protein</fullName>
    </submittedName>
</protein>
<evidence type="ECO:0000313" key="2">
    <source>
        <dbReference type="Proteomes" id="UP000499080"/>
    </source>
</evidence>
<name>A0A4Y2KUG6_ARAVE</name>
<evidence type="ECO:0000313" key="1">
    <source>
        <dbReference type="EMBL" id="GBN05287.1"/>
    </source>
</evidence>
<accession>A0A4Y2KUG6</accession>
<comment type="caution">
    <text evidence="1">The sequence shown here is derived from an EMBL/GenBank/DDBJ whole genome shotgun (WGS) entry which is preliminary data.</text>
</comment>
<dbReference type="AlphaFoldDB" id="A0A4Y2KUG6"/>